<evidence type="ECO:0000313" key="2">
    <source>
        <dbReference type="Proteomes" id="UP000543030"/>
    </source>
</evidence>
<evidence type="ECO:0008006" key="3">
    <source>
        <dbReference type="Google" id="ProtNLM"/>
    </source>
</evidence>
<comment type="caution">
    <text evidence="1">The sequence shown here is derived from an EMBL/GenBank/DDBJ whole genome shotgun (WGS) entry which is preliminary data.</text>
</comment>
<dbReference type="Proteomes" id="UP000543030">
    <property type="component" value="Unassembled WGS sequence"/>
</dbReference>
<gene>
    <name evidence="1" type="ORF">HNQ50_002260</name>
</gene>
<proteinExistence type="predicted"/>
<organism evidence="1 2">
    <name type="scientific">Silvimonas terrae</name>
    <dbReference type="NCBI Taxonomy" id="300266"/>
    <lineage>
        <taxon>Bacteria</taxon>
        <taxon>Pseudomonadati</taxon>
        <taxon>Pseudomonadota</taxon>
        <taxon>Betaproteobacteria</taxon>
        <taxon>Neisseriales</taxon>
        <taxon>Chitinibacteraceae</taxon>
        <taxon>Silvimonas</taxon>
    </lineage>
</organism>
<reference evidence="1 2" key="1">
    <citation type="submission" date="2020-08" db="EMBL/GenBank/DDBJ databases">
        <title>Genomic Encyclopedia of Type Strains, Phase IV (KMG-IV): sequencing the most valuable type-strain genomes for metagenomic binning, comparative biology and taxonomic classification.</title>
        <authorList>
            <person name="Goeker M."/>
        </authorList>
    </citation>
    <scope>NUCLEOTIDE SEQUENCE [LARGE SCALE GENOMIC DNA]</scope>
    <source>
        <strain evidence="1 2">DSM 18233</strain>
    </source>
</reference>
<keyword evidence="2" id="KW-1185">Reference proteome</keyword>
<dbReference type="RefSeq" id="WP_184100631.1">
    <property type="nucleotide sequence ID" value="NZ_JACHHN010000004.1"/>
</dbReference>
<sequence>MPSAQTPPERHKTHEIVFHALPVDQAVQAARMLGRLPGVVVQPHAAERRVTVHYDVMEHTLVELESWLQSSGFHLDGSILQKIKRALIHYTEDVQRDNMEIPEHPIKPREVFVKAWDHHLHGDHDDTPEELRRYL</sequence>
<dbReference type="AlphaFoldDB" id="A0A840RGH6"/>
<evidence type="ECO:0000313" key="1">
    <source>
        <dbReference type="EMBL" id="MBB5191530.1"/>
    </source>
</evidence>
<protein>
    <recommendedName>
        <fullName evidence="3">HMA domain-containing protein</fullName>
    </recommendedName>
</protein>
<name>A0A840RGH6_9NEIS</name>
<dbReference type="EMBL" id="JACHHN010000004">
    <property type="protein sequence ID" value="MBB5191530.1"/>
    <property type="molecule type" value="Genomic_DNA"/>
</dbReference>
<accession>A0A840RGH6</accession>